<protein>
    <submittedName>
        <fullName evidence="1">Uncharacterized protein</fullName>
    </submittedName>
</protein>
<evidence type="ECO:0000313" key="1">
    <source>
        <dbReference type="EMBL" id="DAD67821.1"/>
    </source>
</evidence>
<accession>A0A8S5LCT9</accession>
<name>A0A8S5LCT9_9CAUD</name>
<dbReference type="EMBL" id="BK014687">
    <property type="protein sequence ID" value="DAD67821.1"/>
    <property type="molecule type" value="Genomic_DNA"/>
</dbReference>
<reference evidence="1" key="1">
    <citation type="journal article" date="2021" name="Proc. Natl. Acad. Sci. U.S.A.">
        <title>A Catalog of Tens of Thousands of Viruses from Human Metagenomes Reveals Hidden Associations with Chronic Diseases.</title>
        <authorList>
            <person name="Tisza M.J."/>
            <person name="Buck C.B."/>
        </authorList>
    </citation>
    <scope>NUCLEOTIDE SEQUENCE</scope>
    <source>
        <strain evidence="1">CtMS01</strain>
    </source>
</reference>
<organism evidence="1">
    <name type="scientific">Siphoviridae sp. ctMS01</name>
    <dbReference type="NCBI Taxonomy" id="2823574"/>
    <lineage>
        <taxon>Viruses</taxon>
        <taxon>Duplodnaviria</taxon>
        <taxon>Heunggongvirae</taxon>
        <taxon>Uroviricota</taxon>
        <taxon>Caudoviricetes</taxon>
    </lineage>
</organism>
<proteinExistence type="predicted"/>
<sequence>MLNKSEIMKEAWKAYKKESFETFSEALKAVWAIFKKAIKLFADEIQSTEKLNERMVNNSNFRHKANGSNSLVNAIYRGEGKTSWINRKVWSVKGRIRMYADEVIDGKEYGQKYIEIKF</sequence>